<dbReference type="HOGENOM" id="CLU_2441725_0_0_1"/>
<evidence type="ECO:0000313" key="1">
    <source>
        <dbReference type="EMBL" id="KIK11350.1"/>
    </source>
</evidence>
<protein>
    <submittedName>
        <fullName evidence="1">Uncharacterized protein</fullName>
    </submittedName>
</protein>
<dbReference type="EMBL" id="KN834236">
    <property type="protein sequence ID" value="KIK11350.1"/>
    <property type="molecule type" value="Genomic_DNA"/>
</dbReference>
<accession>A0A0C9XGB2</accession>
<name>A0A0C9XGB2_9AGAM</name>
<proteinExistence type="predicted"/>
<dbReference type="AlphaFoldDB" id="A0A0C9XGB2"/>
<organism evidence="1 2">
    <name type="scientific">Pisolithus microcarpus 441</name>
    <dbReference type="NCBI Taxonomy" id="765257"/>
    <lineage>
        <taxon>Eukaryota</taxon>
        <taxon>Fungi</taxon>
        <taxon>Dikarya</taxon>
        <taxon>Basidiomycota</taxon>
        <taxon>Agaricomycotina</taxon>
        <taxon>Agaricomycetes</taxon>
        <taxon>Agaricomycetidae</taxon>
        <taxon>Boletales</taxon>
        <taxon>Sclerodermatineae</taxon>
        <taxon>Pisolithaceae</taxon>
        <taxon>Pisolithus</taxon>
    </lineage>
</organism>
<keyword evidence="2" id="KW-1185">Reference proteome</keyword>
<gene>
    <name evidence="1" type="ORF">PISMIDRAFT_502978</name>
</gene>
<reference evidence="1 2" key="1">
    <citation type="submission" date="2014-04" db="EMBL/GenBank/DDBJ databases">
        <authorList>
            <consortium name="DOE Joint Genome Institute"/>
            <person name="Kuo A."/>
            <person name="Kohler A."/>
            <person name="Costa M.D."/>
            <person name="Nagy L.G."/>
            <person name="Floudas D."/>
            <person name="Copeland A."/>
            <person name="Barry K.W."/>
            <person name="Cichocki N."/>
            <person name="Veneault-Fourrey C."/>
            <person name="LaButti K."/>
            <person name="Lindquist E.A."/>
            <person name="Lipzen A."/>
            <person name="Lundell T."/>
            <person name="Morin E."/>
            <person name="Murat C."/>
            <person name="Sun H."/>
            <person name="Tunlid A."/>
            <person name="Henrissat B."/>
            <person name="Grigoriev I.V."/>
            <person name="Hibbett D.S."/>
            <person name="Martin F."/>
            <person name="Nordberg H.P."/>
            <person name="Cantor M.N."/>
            <person name="Hua S.X."/>
        </authorList>
    </citation>
    <scope>NUCLEOTIDE SEQUENCE [LARGE SCALE GENOMIC DNA]</scope>
    <source>
        <strain evidence="1 2">441</strain>
    </source>
</reference>
<reference evidence="2" key="2">
    <citation type="submission" date="2015-01" db="EMBL/GenBank/DDBJ databases">
        <title>Evolutionary Origins and Diversification of the Mycorrhizal Mutualists.</title>
        <authorList>
            <consortium name="DOE Joint Genome Institute"/>
            <consortium name="Mycorrhizal Genomics Consortium"/>
            <person name="Kohler A."/>
            <person name="Kuo A."/>
            <person name="Nagy L.G."/>
            <person name="Floudas D."/>
            <person name="Copeland A."/>
            <person name="Barry K.W."/>
            <person name="Cichocki N."/>
            <person name="Veneault-Fourrey C."/>
            <person name="LaButti K."/>
            <person name="Lindquist E.A."/>
            <person name="Lipzen A."/>
            <person name="Lundell T."/>
            <person name="Morin E."/>
            <person name="Murat C."/>
            <person name="Riley R."/>
            <person name="Ohm R."/>
            <person name="Sun H."/>
            <person name="Tunlid A."/>
            <person name="Henrissat B."/>
            <person name="Grigoriev I.V."/>
            <person name="Hibbett D.S."/>
            <person name="Martin F."/>
        </authorList>
    </citation>
    <scope>NUCLEOTIDE SEQUENCE [LARGE SCALE GENOMIC DNA]</scope>
    <source>
        <strain evidence="2">441</strain>
    </source>
</reference>
<evidence type="ECO:0000313" key="2">
    <source>
        <dbReference type="Proteomes" id="UP000054018"/>
    </source>
</evidence>
<dbReference type="Proteomes" id="UP000054018">
    <property type="component" value="Unassembled WGS sequence"/>
</dbReference>
<sequence>MNIRYLFELSAMAGAHTKLTWYCYASRCRVTLMELHTVPIDSHQGSRHAGFPGGARCYPRRLIAVFLGVAISVANHHSRSREYRSTHCSN</sequence>